<protein>
    <submittedName>
        <fullName evidence="2">Uncharacterized protein</fullName>
    </submittedName>
</protein>
<accession>K0SDH5</accession>
<name>K0SDH5_THAOC</name>
<feature type="region of interest" description="Disordered" evidence="1">
    <location>
        <begin position="1"/>
        <end position="66"/>
    </location>
</feature>
<feature type="compositionally biased region" description="Basic and acidic residues" evidence="1">
    <location>
        <begin position="53"/>
        <end position="66"/>
    </location>
</feature>
<reference evidence="2 3" key="1">
    <citation type="journal article" date="2012" name="Genome Biol.">
        <title>Genome and low-iron response of an oceanic diatom adapted to chronic iron limitation.</title>
        <authorList>
            <person name="Lommer M."/>
            <person name="Specht M."/>
            <person name="Roy A.S."/>
            <person name="Kraemer L."/>
            <person name="Andreson R."/>
            <person name="Gutowska M.A."/>
            <person name="Wolf J."/>
            <person name="Bergner S.V."/>
            <person name="Schilhabel M.B."/>
            <person name="Klostermeier U.C."/>
            <person name="Beiko R.G."/>
            <person name="Rosenstiel P."/>
            <person name="Hippler M."/>
            <person name="Laroche J."/>
        </authorList>
    </citation>
    <scope>NUCLEOTIDE SEQUENCE [LARGE SCALE GENOMIC DNA]</scope>
    <source>
        <strain evidence="2 3">CCMP1005</strain>
    </source>
</reference>
<feature type="non-terminal residue" evidence="2">
    <location>
        <position position="1"/>
    </location>
</feature>
<evidence type="ECO:0000313" key="3">
    <source>
        <dbReference type="Proteomes" id="UP000266841"/>
    </source>
</evidence>
<gene>
    <name evidence="2" type="ORF">THAOC_20819</name>
</gene>
<dbReference type="AlphaFoldDB" id="K0SDH5"/>
<evidence type="ECO:0000256" key="1">
    <source>
        <dbReference type="SAM" id="MobiDB-lite"/>
    </source>
</evidence>
<proteinExistence type="predicted"/>
<keyword evidence="3" id="KW-1185">Reference proteome</keyword>
<feature type="compositionally biased region" description="Low complexity" evidence="1">
    <location>
        <begin position="12"/>
        <end position="24"/>
    </location>
</feature>
<dbReference type="EMBL" id="AGNL01023828">
    <property type="protein sequence ID" value="EJK59011.1"/>
    <property type="molecule type" value="Genomic_DNA"/>
</dbReference>
<feature type="compositionally biased region" description="Basic and acidic residues" evidence="1">
    <location>
        <begin position="28"/>
        <end position="46"/>
    </location>
</feature>
<sequence length="95" mass="10374">RQRQVSVRPVRALPQLDPDAPAAGQPGGRHEGPAAVLRESRRGGREAHRRRAQVREQDAEGLDREGHEALLGEQGVGDEHVVGSGEFNFYVVYVG</sequence>
<organism evidence="2 3">
    <name type="scientific">Thalassiosira oceanica</name>
    <name type="common">Marine diatom</name>
    <dbReference type="NCBI Taxonomy" id="159749"/>
    <lineage>
        <taxon>Eukaryota</taxon>
        <taxon>Sar</taxon>
        <taxon>Stramenopiles</taxon>
        <taxon>Ochrophyta</taxon>
        <taxon>Bacillariophyta</taxon>
        <taxon>Coscinodiscophyceae</taxon>
        <taxon>Thalassiosirophycidae</taxon>
        <taxon>Thalassiosirales</taxon>
        <taxon>Thalassiosiraceae</taxon>
        <taxon>Thalassiosira</taxon>
    </lineage>
</organism>
<comment type="caution">
    <text evidence="2">The sequence shown here is derived from an EMBL/GenBank/DDBJ whole genome shotgun (WGS) entry which is preliminary data.</text>
</comment>
<evidence type="ECO:0000313" key="2">
    <source>
        <dbReference type="EMBL" id="EJK59011.1"/>
    </source>
</evidence>
<dbReference type="Proteomes" id="UP000266841">
    <property type="component" value="Unassembled WGS sequence"/>
</dbReference>